<feature type="domain" description="Transcription factor zinc-finger" evidence="1">
    <location>
        <begin position="2"/>
        <end position="43"/>
    </location>
</feature>
<evidence type="ECO:0000313" key="2">
    <source>
        <dbReference type="EMBL" id="MFC4361462.1"/>
    </source>
</evidence>
<organism evidence="2 3">
    <name type="scientific">Simiduia curdlanivorans</name>
    <dbReference type="NCBI Taxonomy" id="1492769"/>
    <lineage>
        <taxon>Bacteria</taxon>
        <taxon>Pseudomonadati</taxon>
        <taxon>Pseudomonadota</taxon>
        <taxon>Gammaproteobacteria</taxon>
        <taxon>Cellvibrionales</taxon>
        <taxon>Cellvibrionaceae</taxon>
        <taxon>Simiduia</taxon>
    </lineage>
</organism>
<accession>A0ABV8V184</accession>
<dbReference type="Proteomes" id="UP001595840">
    <property type="component" value="Unassembled WGS sequence"/>
</dbReference>
<evidence type="ECO:0000259" key="1">
    <source>
        <dbReference type="Pfam" id="PF13453"/>
    </source>
</evidence>
<dbReference type="Pfam" id="PF13453">
    <property type="entry name" value="Zn_ribbon_TFIIB"/>
    <property type="match status" value="1"/>
</dbReference>
<evidence type="ECO:0000313" key="3">
    <source>
        <dbReference type="Proteomes" id="UP001595840"/>
    </source>
</evidence>
<comment type="caution">
    <text evidence="2">The sequence shown here is derived from an EMBL/GenBank/DDBJ whole genome shotgun (WGS) entry which is preliminary data.</text>
</comment>
<dbReference type="InterPro" id="IPR027392">
    <property type="entry name" value="TF_Znf"/>
</dbReference>
<dbReference type="EMBL" id="JBHSCX010000003">
    <property type="protein sequence ID" value="MFC4361462.1"/>
    <property type="molecule type" value="Genomic_DNA"/>
</dbReference>
<protein>
    <submittedName>
        <fullName evidence="2">Zf-TFIIB domain-containing protein</fullName>
    </submittedName>
</protein>
<dbReference type="RefSeq" id="WP_290259648.1">
    <property type="nucleotide sequence ID" value="NZ_JAUFQG010000004.1"/>
</dbReference>
<sequence length="182" mass="21052">MKCTSCKQGELRPSFIDGLFRAHTCHHCLGNWVFVEDYVAWLAAHPDHDFSEAQPMEMSETASAMLCPVSGAIMQKIKLAADIQHKLDYSPAVGGIWLDKGEWELLKEHKLAGSLNKVLTRQWQKQIRADHAKQTFSDLYEKKFGTERYQKLKNFREWLMQQEDRSVLRAYLFADDPYAADK</sequence>
<name>A0ABV8V184_9GAMM</name>
<reference evidence="3" key="1">
    <citation type="journal article" date="2019" name="Int. J. Syst. Evol. Microbiol.">
        <title>The Global Catalogue of Microorganisms (GCM) 10K type strain sequencing project: providing services to taxonomists for standard genome sequencing and annotation.</title>
        <authorList>
            <consortium name="The Broad Institute Genomics Platform"/>
            <consortium name="The Broad Institute Genome Sequencing Center for Infectious Disease"/>
            <person name="Wu L."/>
            <person name="Ma J."/>
        </authorList>
    </citation>
    <scope>NUCLEOTIDE SEQUENCE [LARGE SCALE GENOMIC DNA]</scope>
    <source>
        <strain evidence="3">CECT 8570</strain>
    </source>
</reference>
<gene>
    <name evidence="2" type="ORF">ACFOX3_04060</name>
</gene>
<keyword evidence="3" id="KW-1185">Reference proteome</keyword>
<proteinExistence type="predicted"/>